<dbReference type="PANTHER" id="PTHR22904:SF533">
    <property type="entry name" value="HSP70-HSP90 ORGANIZING PROTEIN 3"/>
    <property type="match status" value="1"/>
</dbReference>
<dbReference type="PROSITE" id="PS50005">
    <property type="entry name" value="TPR"/>
    <property type="match status" value="5"/>
</dbReference>
<dbReference type="Pfam" id="PF00515">
    <property type="entry name" value="TPR_1"/>
    <property type="match status" value="1"/>
</dbReference>
<evidence type="ECO:0000256" key="4">
    <source>
        <dbReference type="ARBA" id="ARBA00022553"/>
    </source>
</evidence>
<keyword evidence="8" id="KW-0346">Stress response</keyword>
<dbReference type="InterPro" id="IPR006636">
    <property type="entry name" value="STI1_HS-bd"/>
</dbReference>
<dbReference type="InterPro" id="IPR041243">
    <property type="entry name" value="STI1/HOP_DP"/>
</dbReference>
<dbReference type="FunFam" id="1.10.260.100:FF:000002">
    <property type="entry name" value="Stress-induced-phosphoprotein 1 (Hsp70/Hsp90-organizing)"/>
    <property type="match status" value="1"/>
</dbReference>
<dbReference type="SUPFAM" id="SSF48452">
    <property type="entry name" value="TPR-like"/>
    <property type="match status" value="3"/>
</dbReference>
<feature type="region of interest" description="Disordered" evidence="12">
    <location>
        <begin position="203"/>
        <end position="241"/>
    </location>
</feature>
<dbReference type="SMART" id="SM00727">
    <property type="entry name" value="STI1"/>
    <property type="match status" value="2"/>
</dbReference>
<feature type="repeat" description="TPR" evidence="11">
    <location>
        <begin position="2"/>
        <end position="35"/>
    </location>
</feature>
<evidence type="ECO:0000313" key="16">
    <source>
        <dbReference type="Proteomes" id="UP001152523"/>
    </source>
</evidence>
<evidence type="ECO:0000313" key="15">
    <source>
        <dbReference type="EMBL" id="CAH9144430.1"/>
    </source>
</evidence>
<dbReference type="GO" id="GO:0051879">
    <property type="term" value="F:Hsp90 protein binding"/>
    <property type="evidence" value="ECO:0007669"/>
    <property type="project" value="TreeGrafter"/>
</dbReference>
<evidence type="ECO:0000256" key="12">
    <source>
        <dbReference type="SAM" id="MobiDB-lite"/>
    </source>
</evidence>
<dbReference type="GO" id="GO:0005737">
    <property type="term" value="C:cytoplasm"/>
    <property type="evidence" value="ECO:0007669"/>
    <property type="project" value="UniProtKB-SubCell"/>
</dbReference>
<dbReference type="Gene3D" id="1.10.260.100">
    <property type="match status" value="2"/>
</dbReference>
<reference evidence="14" key="1">
    <citation type="submission" date="2022-07" db="EMBL/GenBank/DDBJ databases">
        <authorList>
            <person name="Macas J."/>
            <person name="Novak P."/>
            <person name="Neumann P."/>
        </authorList>
    </citation>
    <scope>NUCLEOTIDE SEQUENCE</scope>
</reference>
<dbReference type="EMBL" id="CAMAPF010001064">
    <property type="protein sequence ID" value="CAH9144430.1"/>
    <property type="molecule type" value="Genomic_DNA"/>
</dbReference>
<dbReference type="Gene3D" id="1.25.40.10">
    <property type="entry name" value="Tetratricopeptide repeat domain"/>
    <property type="match status" value="3"/>
</dbReference>
<dbReference type="FunFam" id="1.10.260.100:FF:000004">
    <property type="entry name" value="Putative stress-induced-phosphoprotein 1"/>
    <property type="match status" value="1"/>
</dbReference>
<dbReference type="EMBL" id="CAMAPF010000190">
    <property type="protein sequence ID" value="CAH9111963.1"/>
    <property type="molecule type" value="Genomic_DNA"/>
</dbReference>
<dbReference type="PROSITE" id="PS50293">
    <property type="entry name" value="TPR_REGION"/>
    <property type="match status" value="1"/>
</dbReference>
<dbReference type="Pfam" id="PF07719">
    <property type="entry name" value="TPR_2"/>
    <property type="match status" value="1"/>
</dbReference>
<evidence type="ECO:0000256" key="11">
    <source>
        <dbReference type="PROSITE-ProRule" id="PRU00339"/>
    </source>
</evidence>
<keyword evidence="4" id="KW-0597">Phosphoprotein</keyword>
<comment type="caution">
    <text evidence="14">The sequence shown here is derived from an EMBL/GenBank/DDBJ whole genome shotgun (WGS) entry which is preliminary data.</text>
</comment>
<dbReference type="GO" id="GO:0005634">
    <property type="term" value="C:nucleus"/>
    <property type="evidence" value="ECO:0007669"/>
    <property type="project" value="UniProtKB-SubCell"/>
</dbReference>
<gene>
    <name evidence="14" type="ORF">CEPIT_LOCUS19725</name>
    <name evidence="15" type="ORF">CEPIT_LOCUS41435</name>
</gene>
<dbReference type="FunFam" id="1.25.40.10:FF:000020">
    <property type="entry name" value="Stress-induced phosphoprotein 1"/>
    <property type="match status" value="1"/>
</dbReference>
<feature type="repeat" description="TPR" evidence="11">
    <location>
        <begin position="386"/>
        <end position="419"/>
    </location>
</feature>
<keyword evidence="9" id="KW-0143">Chaperone</keyword>
<dbReference type="Pfam" id="PF13414">
    <property type="entry name" value="TPR_11"/>
    <property type="match status" value="2"/>
</dbReference>
<evidence type="ECO:0000256" key="1">
    <source>
        <dbReference type="ARBA" id="ARBA00004123"/>
    </source>
</evidence>
<keyword evidence="7" id="KW-0007">Acetylation</keyword>
<evidence type="ECO:0000256" key="5">
    <source>
        <dbReference type="ARBA" id="ARBA00022737"/>
    </source>
</evidence>
<feature type="domain" description="STI1" evidence="13">
    <location>
        <begin position="524"/>
        <end position="563"/>
    </location>
</feature>
<dbReference type="AlphaFoldDB" id="A0AAV0E116"/>
<keyword evidence="3" id="KW-0963">Cytoplasm</keyword>
<evidence type="ECO:0000313" key="14">
    <source>
        <dbReference type="EMBL" id="CAH9111963.1"/>
    </source>
</evidence>
<protein>
    <recommendedName>
        <fullName evidence="13">STI1 domain-containing protein</fullName>
    </recommendedName>
</protein>
<keyword evidence="16" id="KW-1185">Reference proteome</keyword>
<feature type="compositionally biased region" description="Basic and acidic residues" evidence="12">
    <location>
        <begin position="208"/>
        <end position="224"/>
    </location>
</feature>
<accession>A0AAV0E116</accession>
<dbReference type="InterPro" id="IPR013105">
    <property type="entry name" value="TPR_2"/>
</dbReference>
<dbReference type="FunFam" id="1.25.40.10:FF:000010">
    <property type="entry name" value="Stress-induced phosphoprotein 1"/>
    <property type="match status" value="1"/>
</dbReference>
<evidence type="ECO:0000256" key="6">
    <source>
        <dbReference type="ARBA" id="ARBA00022803"/>
    </source>
</evidence>
<name>A0AAV0E116_9ASTE</name>
<dbReference type="SMART" id="SM00028">
    <property type="entry name" value="TPR"/>
    <property type="match status" value="9"/>
</dbReference>
<keyword evidence="5" id="KW-0677">Repeat</keyword>
<feature type="region of interest" description="Disordered" evidence="12">
    <location>
        <begin position="109"/>
        <end position="134"/>
    </location>
</feature>
<evidence type="ECO:0000256" key="3">
    <source>
        <dbReference type="ARBA" id="ARBA00022490"/>
    </source>
</evidence>
<dbReference type="Proteomes" id="UP001152523">
    <property type="component" value="Unassembled WGS sequence"/>
</dbReference>
<evidence type="ECO:0000256" key="2">
    <source>
        <dbReference type="ARBA" id="ARBA00004496"/>
    </source>
</evidence>
<dbReference type="InterPro" id="IPR019734">
    <property type="entry name" value="TPR_rpt"/>
</dbReference>
<feature type="domain" description="STI1" evidence="13">
    <location>
        <begin position="134"/>
        <end position="173"/>
    </location>
</feature>
<keyword evidence="6 11" id="KW-0802">TPR repeat</keyword>
<evidence type="ECO:0000259" key="13">
    <source>
        <dbReference type="SMART" id="SM00727"/>
    </source>
</evidence>
<dbReference type="InterPro" id="IPR011990">
    <property type="entry name" value="TPR-like_helical_dom_sf"/>
</dbReference>
<dbReference type="FunFam" id="1.25.40.10:FF:000102">
    <property type="entry name" value="hsp70-Hsp90 organizing protein 3-like"/>
    <property type="match status" value="1"/>
</dbReference>
<evidence type="ECO:0000256" key="7">
    <source>
        <dbReference type="ARBA" id="ARBA00022990"/>
    </source>
</evidence>
<keyword evidence="10" id="KW-0539">Nucleus</keyword>
<proteinExistence type="predicted"/>
<feature type="repeat" description="TPR" evidence="11">
    <location>
        <begin position="454"/>
        <end position="487"/>
    </location>
</feature>
<comment type="subcellular location">
    <subcellularLocation>
        <location evidence="2">Cytoplasm</location>
    </subcellularLocation>
    <subcellularLocation>
        <location evidence="1">Nucleus</location>
    </subcellularLocation>
</comment>
<evidence type="ECO:0000256" key="9">
    <source>
        <dbReference type="ARBA" id="ARBA00023186"/>
    </source>
</evidence>
<dbReference type="Pfam" id="PF17830">
    <property type="entry name" value="STI1-HOP_DP"/>
    <property type="match status" value="2"/>
</dbReference>
<dbReference type="PANTHER" id="PTHR22904">
    <property type="entry name" value="TPR REPEAT CONTAINING PROTEIN"/>
    <property type="match status" value="1"/>
</dbReference>
<evidence type="ECO:0000256" key="8">
    <source>
        <dbReference type="ARBA" id="ARBA00023016"/>
    </source>
</evidence>
<organism evidence="14 16">
    <name type="scientific">Cuscuta epithymum</name>
    <dbReference type="NCBI Taxonomy" id="186058"/>
    <lineage>
        <taxon>Eukaryota</taxon>
        <taxon>Viridiplantae</taxon>
        <taxon>Streptophyta</taxon>
        <taxon>Embryophyta</taxon>
        <taxon>Tracheophyta</taxon>
        <taxon>Spermatophyta</taxon>
        <taxon>Magnoliopsida</taxon>
        <taxon>eudicotyledons</taxon>
        <taxon>Gunneridae</taxon>
        <taxon>Pentapetalae</taxon>
        <taxon>asterids</taxon>
        <taxon>lamiids</taxon>
        <taxon>Solanales</taxon>
        <taxon>Convolvulaceae</taxon>
        <taxon>Cuscuteae</taxon>
        <taxon>Cuscuta</taxon>
        <taxon>Cuscuta subgen. Cuscuta</taxon>
    </lineage>
</organism>
<feature type="repeat" description="TPR" evidence="11">
    <location>
        <begin position="70"/>
        <end position="103"/>
    </location>
</feature>
<sequence>MADEAKARGNAAFASGNFTEAIKHFTEAISFAPTNHVLYSNRSAAYASLNNFSDALVDAKKTVELKPDWSKGYSRLGAAHLGLHQRDEAIAAYKKGLEIDPNNEALKSGLADAQSAPSRSRAPSPSPFGDAFSGPEMWARLTSDPTTRAYLQQPDYVRMMQDIQKNPSNLNLYLKDQRVMQSLGVLLGIKLQTNMPGEDDAEMTEASQEWKKPAEAEPVKEKFQEPQPEQVEISGEDSEIKERKAQAQREKEAGNAAYKKKDFETAIQHYSNAIELDDEDISFLTNRAAVYLEMGKYEDCIKDCDKAVERGRELRSDFKMVARALTRKGTAMTKTVKCSKDYDSAIETFQKALTEHRNPETLKKLNDAEKAKKELEQQEYFDPQLADEEREKGNQFFKEQKYPDAIKHYTESLKRNPNDARTYSNRAASYTKLGALPEGLKDAEKCIALDPTFAKGYTRKGAVQFFMKEYEKALETYQEGLKHDSKNPELLDGIRRCVEQINKASRGDLTPDELKERQAKGMQDPEVQNILSDPVMRQVLVDFQENPVAAQEHLKNPQVKNKIQKLVSAGIVQVR</sequence>
<feature type="repeat" description="TPR" evidence="11">
    <location>
        <begin position="247"/>
        <end position="280"/>
    </location>
</feature>
<evidence type="ECO:0000256" key="10">
    <source>
        <dbReference type="ARBA" id="ARBA00023242"/>
    </source>
</evidence>